<evidence type="ECO:0000313" key="2">
    <source>
        <dbReference type="EMBL" id="AVK04475.1"/>
    </source>
</evidence>
<evidence type="ECO:0000256" key="1">
    <source>
        <dbReference type="SAM" id="MobiDB-lite"/>
    </source>
</evidence>
<sequence>MAGLPEAVVHRTPRIQRIRGRNGRPAEVASLQGERPTAEHPPAPALGRNDEDATGLSRRSGRATSLSGRGNRRWLPSGWT</sequence>
<dbReference type="EMBL" id="CP027169">
    <property type="protein sequence ID" value="AVK04475.1"/>
    <property type="molecule type" value="Genomic_DNA"/>
</dbReference>
<proteinExistence type="predicted"/>
<evidence type="ECO:0000313" key="3">
    <source>
        <dbReference type="Proteomes" id="UP000238390"/>
    </source>
</evidence>
<feature type="compositionally biased region" description="Basic residues" evidence="1">
    <location>
        <begin position="11"/>
        <end position="22"/>
    </location>
</feature>
<dbReference type="AlphaFoldDB" id="A0A2R3IRC5"/>
<keyword evidence="3" id="KW-1185">Reference proteome</keyword>
<protein>
    <submittedName>
        <fullName evidence="2">Uncharacterized protein</fullName>
    </submittedName>
</protein>
<name>A0A2R3IRC5_9PSED</name>
<gene>
    <name evidence="2" type="ORF">CSB93_4860</name>
</gene>
<accession>A0A2R3IRC5</accession>
<organism evidence="2 3">
    <name type="scientific">Pseudomonas paraeruginosa</name>
    <dbReference type="NCBI Taxonomy" id="2994495"/>
    <lineage>
        <taxon>Bacteria</taxon>
        <taxon>Pseudomonadati</taxon>
        <taxon>Pseudomonadota</taxon>
        <taxon>Gammaproteobacteria</taxon>
        <taxon>Pseudomonadales</taxon>
        <taxon>Pseudomonadaceae</taxon>
        <taxon>Pseudomonas</taxon>
    </lineage>
</organism>
<dbReference type="Proteomes" id="UP000238390">
    <property type="component" value="Chromosome"/>
</dbReference>
<feature type="region of interest" description="Disordered" evidence="1">
    <location>
        <begin position="1"/>
        <end position="80"/>
    </location>
</feature>
<reference evidence="2 3" key="1">
    <citation type="submission" date="2018-02" db="EMBL/GenBank/DDBJ databases">
        <title>FDA/CDC Antimicrobial Resistant Isolate Bank Genome Sequencing.</title>
        <authorList>
            <person name="Benahmed F.H."/>
            <person name="Lutgring J.D."/>
            <person name="Yoo B."/>
            <person name="Machado M."/>
            <person name="Brown A."/>
            <person name="McAllister G."/>
            <person name="Perry A."/>
            <person name="Halpin A.L."/>
            <person name="Vavikolanu K."/>
            <person name="Ott S."/>
            <person name="Zhao X."/>
            <person name="Tallon L.J."/>
            <person name="Sadzewicz L."/>
            <person name="Aluvathingal J."/>
            <person name="Nadendla S."/>
            <person name="Voskania-kordi A."/>
            <person name="Simonyan V."/>
            <person name="Patel J."/>
            <person name="Shawar R.M."/>
        </authorList>
    </citation>
    <scope>NUCLEOTIDE SEQUENCE [LARGE SCALE GENOMIC DNA]</scope>
    <source>
        <strain evidence="2 3">AR_0356</strain>
    </source>
</reference>